<reference evidence="3" key="2">
    <citation type="submission" date="2012-11" db="EMBL/GenBank/DDBJ databases">
        <authorList>
            <person name="Kuo A."/>
            <person name="Curtis B.A."/>
            <person name="Tanifuji G."/>
            <person name="Burki F."/>
            <person name="Gruber A."/>
            <person name="Irimia M."/>
            <person name="Maruyama S."/>
            <person name="Arias M.C."/>
            <person name="Ball S.G."/>
            <person name="Gile G.H."/>
            <person name="Hirakawa Y."/>
            <person name="Hopkins J.F."/>
            <person name="Rensing S.A."/>
            <person name="Schmutz J."/>
            <person name="Symeonidi A."/>
            <person name="Elias M."/>
            <person name="Eveleigh R.J."/>
            <person name="Herman E.K."/>
            <person name="Klute M.J."/>
            <person name="Nakayama T."/>
            <person name="Obornik M."/>
            <person name="Reyes-Prieto A."/>
            <person name="Armbrust E.V."/>
            <person name="Aves S.J."/>
            <person name="Beiko R.G."/>
            <person name="Coutinho P."/>
            <person name="Dacks J.B."/>
            <person name="Durnford D.G."/>
            <person name="Fast N.M."/>
            <person name="Green B.R."/>
            <person name="Grisdale C."/>
            <person name="Hempe F."/>
            <person name="Henrissat B."/>
            <person name="Hoppner M.P."/>
            <person name="Ishida K.-I."/>
            <person name="Kim E."/>
            <person name="Koreny L."/>
            <person name="Kroth P.G."/>
            <person name="Liu Y."/>
            <person name="Malik S.-B."/>
            <person name="Maier U.G."/>
            <person name="McRose D."/>
            <person name="Mock T."/>
            <person name="Neilson J.A."/>
            <person name="Onodera N.T."/>
            <person name="Poole A.M."/>
            <person name="Pritham E.J."/>
            <person name="Richards T.A."/>
            <person name="Rocap G."/>
            <person name="Roy S.W."/>
            <person name="Sarai C."/>
            <person name="Schaack S."/>
            <person name="Shirato S."/>
            <person name="Slamovits C.H."/>
            <person name="Spencer D.F."/>
            <person name="Suzuki S."/>
            <person name="Worden A.Z."/>
            <person name="Zauner S."/>
            <person name="Barry K."/>
            <person name="Bell C."/>
            <person name="Bharti A.K."/>
            <person name="Crow J.A."/>
            <person name="Grimwood J."/>
            <person name="Kramer R."/>
            <person name="Lindquist E."/>
            <person name="Lucas S."/>
            <person name="Salamov A."/>
            <person name="McFadden G.I."/>
            <person name="Lane C.E."/>
            <person name="Keeling P.J."/>
            <person name="Gray M.W."/>
            <person name="Grigoriev I.V."/>
            <person name="Archibald J.M."/>
        </authorList>
    </citation>
    <scope>NUCLEOTIDE SEQUENCE</scope>
    <source>
        <strain evidence="3">CCMP2712</strain>
    </source>
</reference>
<dbReference type="RefSeq" id="XP_005839652.1">
    <property type="nucleotide sequence ID" value="XM_005839595.1"/>
</dbReference>
<dbReference type="AlphaFoldDB" id="L1JWC4"/>
<dbReference type="GeneID" id="17309467"/>
<evidence type="ECO:0000313" key="1">
    <source>
        <dbReference type="EMBL" id="EKX52672.1"/>
    </source>
</evidence>
<keyword evidence="3" id="KW-1185">Reference proteome</keyword>
<protein>
    <submittedName>
        <fullName evidence="1 2">Uncharacterized protein</fullName>
    </submittedName>
</protein>
<dbReference type="PaxDb" id="55529-EKX52672"/>
<dbReference type="EMBL" id="JH992972">
    <property type="protein sequence ID" value="EKX52672.1"/>
    <property type="molecule type" value="Genomic_DNA"/>
</dbReference>
<dbReference type="Proteomes" id="UP000011087">
    <property type="component" value="Unassembled WGS sequence"/>
</dbReference>
<dbReference type="HOGENOM" id="CLU_1529107_0_0_1"/>
<feature type="non-terminal residue" evidence="1">
    <location>
        <position position="1"/>
    </location>
</feature>
<name>L1JWC4_GUITC</name>
<evidence type="ECO:0000313" key="2">
    <source>
        <dbReference type="EnsemblProtists" id="EKX52672"/>
    </source>
</evidence>
<reference evidence="1 3" key="1">
    <citation type="journal article" date="2012" name="Nature">
        <title>Algal genomes reveal evolutionary mosaicism and the fate of nucleomorphs.</title>
        <authorList>
            <consortium name="DOE Joint Genome Institute"/>
            <person name="Curtis B.A."/>
            <person name="Tanifuji G."/>
            <person name="Burki F."/>
            <person name="Gruber A."/>
            <person name="Irimia M."/>
            <person name="Maruyama S."/>
            <person name="Arias M.C."/>
            <person name="Ball S.G."/>
            <person name="Gile G.H."/>
            <person name="Hirakawa Y."/>
            <person name="Hopkins J.F."/>
            <person name="Kuo A."/>
            <person name="Rensing S.A."/>
            <person name="Schmutz J."/>
            <person name="Symeonidi A."/>
            <person name="Elias M."/>
            <person name="Eveleigh R.J."/>
            <person name="Herman E.K."/>
            <person name="Klute M.J."/>
            <person name="Nakayama T."/>
            <person name="Obornik M."/>
            <person name="Reyes-Prieto A."/>
            <person name="Armbrust E.V."/>
            <person name="Aves S.J."/>
            <person name="Beiko R.G."/>
            <person name="Coutinho P."/>
            <person name="Dacks J.B."/>
            <person name="Durnford D.G."/>
            <person name="Fast N.M."/>
            <person name="Green B.R."/>
            <person name="Grisdale C.J."/>
            <person name="Hempel F."/>
            <person name="Henrissat B."/>
            <person name="Hoppner M.P."/>
            <person name="Ishida K."/>
            <person name="Kim E."/>
            <person name="Koreny L."/>
            <person name="Kroth P.G."/>
            <person name="Liu Y."/>
            <person name="Malik S.B."/>
            <person name="Maier U.G."/>
            <person name="McRose D."/>
            <person name="Mock T."/>
            <person name="Neilson J.A."/>
            <person name="Onodera N.T."/>
            <person name="Poole A.M."/>
            <person name="Pritham E.J."/>
            <person name="Richards T.A."/>
            <person name="Rocap G."/>
            <person name="Roy S.W."/>
            <person name="Sarai C."/>
            <person name="Schaack S."/>
            <person name="Shirato S."/>
            <person name="Slamovits C.H."/>
            <person name="Spencer D.F."/>
            <person name="Suzuki S."/>
            <person name="Worden A.Z."/>
            <person name="Zauner S."/>
            <person name="Barry K."/>
            <person name="Bell C."/>
            <person name="Bharti A.K."/>
            <person name="Crow J.A."/>
            <person name="Grimwood J."/>
            <person name="Kramer R."/>
            <person name="Lindquist E."/>
            <person name="Lucas S."/>
            <person name="Salamov A."/>
            <person name="McFadden G.I."/>
            <person name="Lane C.E."/>
            <person name="Keeling P.J."/>
            <person name="Gray M.W."/>
            <person name="Grigoriev I.V."/>
            <person name="Archibald J.M."/>
        </authorList>
    </citation>
    <scope>NUCLEOTIDE SEQUENCE</scope>
    <source>
        <strain evidence="1 3">CCMP2712</strain>
    </source>
</reference>
<organism evidence="1">
    <name type="scientific">Guillardia theta (strain CCMP2712)</name>
    <name type="common">Cryptophyte</name>
    <dbReference type="NCBI Taxonomy" id="905079"/>
    <lineage>
        <taxon>Eukaryota</taxon>
        <taxon>Cryptophyceae</taxon>
        <taxon>Pyrenomonadales</taxon>
        <taxon>Geminigeraceae</taxon>
        <taxon>Guillardia</taxon>
    </lineage>
</organism>
<proteinExistence type="predicted"/>
<dbReference type="EnsemblProtists" id="EKX52672">
    <property type="protein sequence ID" value="EKX52672"/>
    <property type="gene ID" value="GUITHDRAFT_150625"/>
</dbReference>
<dbReference type="KEGG" id="gtt:GUITHDRAFT_150625"/>
<accession>L1JWC4</accession>
<sequence>MASGVGEAISRFHEICDGDVADVAALFHGLFPHKRFNPQTLGKALGIGEEKMLEGPEVKVTLDQLRHGVQAVSAEESAEVKVEVIESFIAFVKEERDLLARQKGVEIDESWASELEGRLLASMKQDKDLMGHLQGVRSLHDSWRQSCDVNDESQFPSVVAGPQVLSMDDVFRMFYS</sequence>
<evidence type="ECO:0000313" key="3">
    <source>
        <dbReference type="Proteomes" id="UP000011087"/>
    </source>
</evidence>
<reference evidence="2" key="3">
    <citation type="submission" date="2016-03" db="UniProtKB">
        <authorList>
            <consortium name="EnsemblProtists"/>
        </authorList>
    </citation>
    <scope>IDENTIFICATION</scope>
</reference>
<gene>
    <name evidence="1" type="ORF">GUITHDRAFT_150625</name>
</gene>